<reference evidence="1" key="2">
    <citation type="submission" date="2015-03" db="EMBL/GenBank/DDBJ databases">
        <authorList>
            <person name="Chow C.-E.T."/>
            <person name="Winget D.M."/>
            <person name="White R.A.III."/>
            <person name="Hallam S.J."/>
            <person name="Suttle C.A."/>
        </authorList>
    </citation>
    <scope>NUCLEOTIDE SEQUENCE</scope>
    <source>
        <strain evidence="1">Oxic1_10</strain>
    </source>
</reference>
<accession>A0A0F7L9I2</accession>
<name>A0A0F7L9I2_9VIRU</name>
<organism evidence="1">
    <name type="scientific">uncultured marine virus</name>
    <dbReference type="NCBI Taxonomy" id="186617"/>
    <lineage>
        <taxon>Viruses</taxon>
        <taxon>environmental samples</taxon>
    </lineage>
</organism>
<reference evidence="1" key="1">
    <citation type="journal article" date="2015" name="Front. Microbiol.">
        <title>Combining genomic sequencing methods to explore viral diversity and reveal potential virus-host interactions.</title>
        <authorList>
            <person name="Chow C.E."/>
            <person name="Winget D.M."/>
            <person name="White R.A.III."/>
            <person name="Hallam S.J."/>
            <person name="Suttle C.A."/>
        </authorList>
    </citation>
    <scope>NUCLEOTIDE SEQUENCE</scope>
    <source>
        <strain evidence="1">Oxic1_10</strain>
    </source>
</reference>
<sequence length="61" mass="7480">MEIMYIRSNKTTWQDKRIKAMNRVIEKYNSSTELFIEEYNRVCVSKAENKKQYKGERNDNR</sequence>
<proteinExistence type="predicted"/>
<dbReference type="EMBL" id="KR029605">
    <property type="protein sequence ID" value="AKH48550.1"/>
    <property type="molecule type" value="Genomic_DNA"/>
</dbReference>
<evidence type="ECO:0000313" key="1">
    <source>
        <dbReference type="EMBL" id="AKH48550.1"/>
    </source>
</evidence>
<protein>
    <submittedName>
        <fullName evidence="1">Uncharacterized protein</fullName>
    </submittedName>
</protein>